<name>A0A839PZC4_MYCIR</name>
<dbReference type="AlphaFoldDB" id="A0A839PZC4"/>
<keyword evidence="2" id="KW-1185">Reference proteome</keyword>
<evidence type="ECO:0000313" key="1">
    <source>
        <dbReference type="EMBL" id="MBB2989350.1"/>
    </source>
</evidence>
<protein>
    <recommendedName>
        <fullName evidence="3">PE domain-containing protein</fullName>
    </recommendedName>
</protein>
<comment type="caution">
    <text evidence="1">The sequence shown here is derived from an EMBL/GenBank/DDBJ whole genome shotgun (WGS) entry which is preliminary data.</text>
</comment>
<dbReference type="Proteomes" id="UP000550501">
    <property type="component" value="Unassembled WGS sequence"/>
</dbReference>
<accession>A0A839PZC4</accession>
<organism evidence="1 2">
    <name type="scientific">Mycolicibacterium iranicum</name>
    <name type="common">Mycobacterium iranicum</name>
    <dbReference type="NCBI Taxonomy" id="912594"/>
    <lineage>
        <taxon>Bacteria</taxon>
        <taxon>Bacillati</taxon>
        <taxon>Actinomycetota</taxon>
        <taxon>Actinomycetes</taxon>
        <taxon>Mycobacteriales</taxon>
        <taxon>Mycobacteriaceae</taxon>
        <taxon>Mycolicibacterium</taxon>
    </lineage>
</organism>
<evidence type="ECO:0008006" key="3">
    <source>
        <dbReference type="Google" id="ProtNLM"/>
    </source>
</evidence>
<evidence type="ECO:0000313" key="2">
    <source>
        <dbReference type="Proteomes" id="UP000550501"/>
    </source>
</evidence>
<gene>
    <name evidence="1" type="ORF">FHR72_000813</name>
</gene>
<proteinExistence type="predicted"/>
<reference evidence="1 2" key="1">
    <citation type="submission" date="2020-08" db="EMBL/GenBank/DDBJ databases">
        <title>The Agave Microbiome: Exploring the role of microbial communities in plant adaptations to desert environments.</title>
        <authorList>
            <person name="Partida-Martinez L.P."/>
        </authorList>
    </citation>
    <scope>NUCLEOTIDE SEQUENCE [LARGE SCALE GENOMIC DNA]</scope>
    <source>
        <strain evidence="1 2">AT2.18</strain>
    </source>
</reference>
<sequence length="96" mass="9570">MTLMVEPDILRAFAGQADAAASLITGADVGTKVSTAADALPGSTTQWAARLVGAHVATQVQAIADGVVSMGTAVRGAGDSYEVTDVDLAGTFTGIF</sequence>
<dbReference type="EMBL" id="JACHVU010000002">
    <property type="protein sequence ID" value="MBB2989350.1"/>
    <property type="molecule type" value="Genomic_DNA"/>
</dbReference>